<dbReference type="RefSeq" id="WP_062142897.1">
    <property type="nucleotide sequence ID" value="NZ_KQ947984.1"/>
</dbReference>
<name>A0A117PLR7_9ACTN</name>
<dbReference type="OrthoDB" id="4337149at2"/>
<dbReference type="Proteomes" id="UP000054024">
    <property type="component" value="Unassembled WGS sequence"/>
</dbReference>
<organism evidence="2 3">
    <name type="scientific">Streptomyces curacoi</name>
    <dbReference type="NCBI Taxonomy" id="146536"/>
    <lineage>
        <taxon>Bacteria</taxon>
        <taxon>Bacillati</taxon>
        <taxon>Actinomycetota</taxon>
        <taxon>Actinomycetes</taxon>
        <taxon>Kitasatosporales</taxon>
        <taxon>Streptomycetaceae</taxon>
        <taxon>Streptomyces</taxon>
    </lineage>
</organism>
<gene>
    <name evidence="2" type="ORF">AQI70_01445</name>
</gene>
<evidence type="ECO:0000256" key="1">
    <source>
        <dbReference type="SAM" id="Coils"/>
    </source>
</evidence>
<dbReference type="STRING" id="146536.AQI70_01445"/>
<proteinExistence type="predicted"/>
<comment type="caution">
    <text evidence="2">The sequence shown here is derived from an EMBL/GenBank/DDBJ whole genome shotgun (WGS) entry which is preliminary data.</text>
</comment>
<sequence>MSDTGRANNSGISAGGNVSIDNSAVALDHSTASTGPQTTADHQAAIAELREAARLLREQLRAHQDEYEDGAELVDAAGHIEEELAQEEPRRNVLLRWLGFIAPGVQATAAIAGDVAAIQTSVNSLL</sequence>
<keyword evidence="3" id="KW-1185">Reference proteome</keyword>
<evidence type="ECO:0000313" key="2">
    <source>
        <dbReference type="EMBL" id="KUM82003.1"/>
    </source>
</evidence>
<keyword evidence="1" id="KW-0175">Coiled coil</keyword>
<reference evidence="2 3" key="1">
    <citation type="submission" date="2015-10" db="EMBL/GenBank/DDBJ databases">
        <title>Draft genome sequence of Streptomyces curacoi DSM 40107, type strain for the species Streptomyces curacoi.</title>
        <authorList>
            <person name="Ruckert C."/>
            <person name="Winkler A."/>
            <person name="Kalinowski J."/>
            <person name="Kampfer P."/>
            <person name="Glaeser S."/>
        </authorList>
    </citation>
    <scope>NUCLEOTIDE SEQUENCE [LARGE SCALE GENOMIC DNA]</scope>
    <source>
        <strain evidence="2 3">DSM 40107</strain>
    </source>
</reference>
<dbReference type="AlphaFoldDB" id="A0A117PLR7"/>
<accession>A0A117PLR7</accession>
<evidence type="ECO:0000313" key="3">
    <source>
        <dbReference type="Proteomes" id="UP000054024"/>
    </source>
</evidence>
<protein>
    <submittedName>
        <fullName evidence="2">Uncharacterized protein</fullName>
    </submittedName>
</protein>
<feature type="coiled-coil region" evidence="1">
    <location>
        <begin position="39"/>
        <end position="66"/>
    </location>
</feature>
<dbReference type="EMBL" id="LMWJ01000001">
    <property type="protein sequence ID" value="KUM82003.1"/>
    <property type="molecule type" value="Genomic_DNA"/>
</dbReference>